<evidence type="ECO:0000313" key="1">
    <source>
        <dbReference type="EMBL" id="HGW60058.1"/>
    </source>
</evidence>
<dbReference type="SUPFAM" id="SSF117396">
    <property type="entry name" value="TM1631-like"/>
    <property type="match status" value="1"/>
</dbReference>
<accession>A0A7C4XTW6</accession>
<dbReference type="AlphaFoldDB" id="A0A7C4XTW6"/>
<organism evidence="1">
    <name type="scientific">Caldisericum exile</name>
    <dbReference type="NCBI Taxonomy" id="693075"/>
    <lineage>
        <taxon>Bacteria</taxon>
        <taxon>Pseudomonadati</taxon>
        <taxon>Caldisericota/Cryosericota group</taxon>
        <taxon>Caldisericota</taxon>
        <taxon>Caldisericia</taxon>
        <taxon>Caldisericales</taxon>
        <taxon>Caldisericaceae</taxon>
        <taxon>Caldisericum</taxon>
    </lineage>
</organism>
<gene>
    <name evidence="1" type="ORF">ENV82_01270</name>
</gene>
<comment type="caution">
    <text evidence="1">The sequence shown here is derived from an EMBL/GenBank/DDBJ whole genome shotgun (WGS) entry which is preliminary data.</text>
</comment>
<dbReference type="PANTHER" id="PTHR30348">
    <property type="entry name" value="UNCHARACTERIZED PROTEIN YECE"/>
    <property type="match status" value="1"/>
</dbReference>
<dbReference type="PANTHER" id="PTHR30348:SF4">
    <property type="entry name" value="DUF72 DOMAIN-CONTAINING PROTEIN"/>
    <property type="match status" value="1"/>
</dbReference>
<dbReference type="EMBL" id="DTHV01000036">
    <property type="protein sequence ID" value="HGW60058.1"/>
    <property type="molecule type" value="Genomic_DNA"/>
</dbReference>
<dbReference type="InterPro" id="IPR036520">
    <property type="entry name" value="UPF0759_sf"/>
</dbReference>
<proteinExistence type="predicted"/>
<dbReference type="Gene3D" id="3.20.20.410">
    <property type="entry name" value="Protein of unknown function UPF0759"/>
    <property type="match status" value="1"/>
</dbReference>
<protein>
    <submittedName>
        <fullName evidence="1">DUF72 domain-containing protein</fullName>
    </submittedName>
</protein>
<sequence>MAVHVGNIYVGTSGYYYPGWIGAFYPEGMKSNEFLSYYQNFFNTVEINSTFYHMPRISTMKSIKKNLKEGFVVSVKLNRTITHLKRLKNAKYEVESFFESVSYLESNLGCILIQLPPSLKLNLKLLSEFLEILPQKTLYAIEFRHKTWLCEEVYKLLNEKNVAFVVTHGDNYPFLKIDTATFAYIRLHGPRELYASSYSEEELKEWAEYIKSLNEKGLSTFVYFNNDFYCYAVKNALTLKNILLDV</sequence>
<dbReference type="Pfam" id="PF01904">
    <property type="entry name" value="DUF72"/>
    <property type="match status" value="1"/>
</dbReference>
<dbReference type="InterPro" id="IPR002763">
    <property type="entry name" value="DUF72"/>
</dbReference>
<name>A0A7C4XTW6_9BACT</name>
<reference evidence="1" key="1">
    <citation type="journal article" date="2020" name="mSystems">
        <title>Genome- and Community-Level Interaction Insights into Carbon Utilization and Element Cycling Functions of Hydrothermarchaeota in Hydrothermal Sediment.</title>
        <authorList>
            <person name="Zhou Z."/>
            <person name="Liu Y."/>
            <person name="Xu W."/>
            <person name="Pan J."/>
            <person name="Luo Z.H."/>
            <person name="Li M."/>
        </authorList>
    </citation>
    <scope>NUCLEOTIDE SEQUENCE [LARGE SCALE GENOMIC DNA]</scope>
    <source>
        <strain evidence="1">SpSt-794</strain>
    </source>
</reference>